<proteinExistence type="predicted"/>
<evidence type="ECO:0000256" key="1">
    <source>
        <dbReference type="SAM" id="Phobius"/>
    </source>
</evidence>
<keyword evidence="1" id="KW-0472">Membrane</keyword>
<dbReference type="STRING" id="1798709.A2538_01005"/>
<evidence type="ECO:0000313" key="3">
    <source>
        <dbReference type="Proteomes" id="UP000178254"/>
    </source>
</evidence>
<name>A0A1F6PE29_9BACT</name>
<sequence length="750" mass="84873">MENLQLQEFFVEGGNQQKSHVLLHITEPSNAEEESKGNFFAIAELNNSSTESILHLQKIIEEIESSYYAKKEQPDEHGLETVLKEINHEYWGGVTEPENLHCVVGAIRQKEIVFSYHGEPQILMFYKNKDGLYKKIDLIGAGDDQGDEHQLFSQIIQGKVSSGDYMLVTTPNVAKYFNQDRLQKITTTRPPRQIAEHLERVLSELRNDMSFGGLIIHLSAVAAEHMDRPTLKKGDSEKSLKQLFSTEKHTANTLAPAFMSQLNQKINGIFKPKDQNEQPPLSRTSNTITEISSAHLRPHQMASGKQTFDFTRTSLAVLRQTGKLVRSLVIGLGWVIILIIKFFVGLAKFFLALFFVITNFQKRRRNIIDNWRHDFQNRTLYFKQLPMLTKGLILGAIITFFIFAGSVLFLRSQQNSRLQNKQFEDNITAINTKQDSAESSLVYNDTESALSDLADAKNILSQTDCLQDKQKKERCDAIASTLDQLLAQLRKSYAAKIETLATWDDVGLNNILKINNLLIAYSSTSPSLYTYDLLTKQTGTIVTLFTGYTDATVPKENDSAILLYGKNEIAEYLPESKTVKKVDISFPEDETNIKSIITYNRRLYSLDTSNQQIYKHDRIKTGFGIGQKWIKSEGNYLSDADDITIDGDIFITHQNGTVSKWNGGQKVAFNLRGLYPALSSDSNLWTYNDLQNLYVLDGANKRLIITDKDGNLINQIEVDAWTNPSGLVVEEQEKRAFVADDGNLYQLSLP</sequence>
<reference evidence="2 3" key="1">
    <citation type="journal article" date="2016" name="Nat. Commun.">
        <title>Thousands of microbial genomes shed light on interconnected biogeochemical processes in an aquifer system.</title>
        <authorList>
            <person name="Anantharaman K."/>
            <person name="Brown C.T."/>
            <person name="Hug L.A."/>
            <person name="Sharon I."/>
            <person name="Castelle C.J."/>
            <person name="Probst A.J."/>
            <person name="Thomas B.C."/>
            <person name="Singh A."/>
            <person name="Wilkins M.J."/>
            <person name="Karaoz U."/>
            <person name="Brodie E.L."/>
            <person name="Williams K.H."/>
            <person name="Hubbard S.S."/>
            <person name="Banfield J.F."/>
        </authorList>
    </citation>
    <scope>NUCLEOTIDE SEQUENCE [LARGE SCALE GENOMIC DNA]</scope>
</reference>
<protein>
    <submittedName>
        <fullName evidence="2">Uncharacterized protein</fullName>
    </submittedName>
</protein>
<accession>A0A1F6PE29</accession>
<organism evidence="2 3">
    <name type="scientific">Candidatus Magasanikbacteria bacterium RIFOXYD2_FULL_41_14</name>
    <dbReference type="NCBI Taxonomy" id="1798709"/>
    <lineage>
        <taxon>Bacteria</taxon>
        <taxon>Candidatus Magasanikiibacteriota</taxon>
    </lineage>
</organism>
<dbReference type="Proteomes" id="UP000178254">
    <property type="component" value="Unassembled WGS sequence"/>
</dbReference>
<gene>
    <name evidence="2" type="ORF">A2538_01005</name>
</gene>
<keyword evidence="1" id="KW-1133">Transmembrane helix</keyword>
<dbReference type="InterPro" id="IPR011042">
    <property type="entry name" value="6-blade_b-propeller_TolB-like"/>
</dbReference>
<dbReference type="Gene3D" id="2.120.10.30">
    <property type="entry name" value="TolB, C-terminal domain"/>
    <property type="match status" value="1"/>
</dbReference>
<dbReference type="AlphaFoldDB" id="A0A1F6PE29"/>
<dbReference type="SUPFAM" id="SSF50969">
    <property type="entry name" value="YVTN repeat-like/Quinoprotein amine dehydrogenase"/>
    <property type="match status" value="1"/>
</dbReference>
<comment type="caution">
    <text evidence="2">The sequence shown here is derived from an EMBL/GenBank/DDBJ whole genome shotgun (WGS) entry which is preliminary data.</text>
</comment>
<dbReference type="EMBL" id="MFRE01000009">
    <property type="protein sequence ID" value="OGH94368.1"/>
    <property type="molecule type" value="Genomic_DNA"/>
</dbReference>
<keyword evidence="1" id="KW-0812">Transmembrane</keyword>
<dbReference type="InterPro" id="IPR011044">
    <property type="entry name" value="Quino_amine_DH_bsu"/>
</dbReference>
<evidence type="ECO:0000313" key="2">
    <source>
        <dbReference type="EMBL" id="OGH94368.1"/>
    </source>
</evidence>
<feature type="transmembrane region" description="Helical" evidence="1">
    <location>
        <begin position="391"/>
        <end position="410"/>
    </location>
</feature>
<feature type="transmembrane region" description="Helical" evidence="1">
    <location>
        <begin position="328"/>
        <end position="357"/>
    </location>
</feature>